<evidence type="ECO:0000313" key="11">
    <source>
        <dbReference type="EMBL" id="UJG40815.1"/>
    </source>
</evidence>
<evidence type="ECO:0000256" key="7">
    <source>
        <dbReference type="ARBA" id="ARBA00022975"/>
    </source>
</evidence>
<dbReference type="InterPro" id="IPR013785">
    <property type="entry name" value="Aldolase_TIM"/>
</dbReference>
<dbReference type="EMBL" id="CP084166">
    <property type="protein sequence ID" value="UJG40815.1"/>
    <property type="molecule type" value="Genomic_DNA"/>
</dbReference>
<feature type="binding site" evidence="9">
    <location>
        <position position="216"/>
    </location>
    <ligand>
        <name>FMN</name>
        <dbReference type="ChEBI" id="CHEBI:58210"/>
    </ligand>
</feature>
<evidence type="ECO:0000256" key="1">
    <source>
        <dbReference type="ARBA" id="ARBA00004496"/>
    </source>
</evidence>
<gene>
    <name evidence="9" type="primary">pyrD</name>
    <name evidence="11" type="ORF">K9W45_13380</name>
</gene>
<comment type="pathway">
    <text evidence="2 9">Pyrimidine metabolism; UMP biosynthesis via de novo pathway.</text>
</comment>
<dbReference type="PIRSF" id="PIRSF000164">
    <property type="entry name" value="DHO_oxidase"/>
    <property type="match status" value="1"/>
</dbReference>
<evidence type="ECO:0000256" key="9">
    <source>
        <dbReference type="HAMAP-Rule" id="MF_00224"/>
    </source>
</evidence>
<organism evidence="11">
    <name type="scientific">Candidatus Heimdallarchaeum aukensis</name>
    <dbReference type="NCBI Taxonomy" id="2876573"/>
    <lineage>
        <taxon>Archaea</taxon>
        <taxon>Promethearchaeati</taxon>
        <taxon>Candidatus Heimdallarchaeota</taxon>
        <taxon>Candidatus Heimdallarchaeia (ex Rinke et al. 2021) (nom. nud.)</taxon>
        <taxon>Candidatus Heimdallarchaeales</taxon>
        <taxon>Candidatus Heimdallarchaeaceae</taxon>
        <taxon>Candidatus Heimdallarchaeum</taxon>
    </lineage>
</organism>
<sequence>MNLETKIGKITLRNPLILASGVLGSSYSSLNRIYNSGFGAVITKSIGIDERKGNPNPSVFFLHEIKSAINSVGLANPGYKLYREELKILIEKEVPTIVSIFGGNIDEFSEVLEGLDDLPFLCFELNLSCPNTEKEGLAVGTDPQLVYEITKEMQKRTSKPIWVKLTPNITDIFEIAEAAIKGGASALVAINTLKAMIIDIYSKKPILGFKRGGLSGAAIKPIGIRFVYDLFERFGETIPIVGVGGINSGYDVIEYLLAGASAVEVGTAIGIKYPENKTNLFIQQIKKYMHEQKVESISELIGGAHND</sequence>
<keyword evidence="4 9" id="KW-0963">Cytoplasm</keyword>
<dbReference type="Pfam" id="PF01180">
    <property type="entry name" value="DHO_dh"/>
    <property type="match status" value="1"/>
</dbReference>
<comment type="similarity">
    <text evidence="3 9">Belongs to the dihydroorotate dehydrogenase family. Type 1 subfamily.</text>
</comment>
<comment type="subcellular location">
    <subcellularLocation>
        <location evidence="1 9">Cytoplasm</location>
    </subcellularLocation>
</comment>
<feature type="active site" description="Nucleophile" evidence="9">
    <location>
        <position position="129"/>
    </location>
</feature>
<evidence type="ECO:0000256" key="6">
    <source>
        <dbReference type="ARBA" id="ARBA00022643"/>
    </source>
</evidence>
<dbReference type="InterPro" id="IPR033888">
    <property type="entry name" value="DHOD_1B"/>
</dbReference>
<dbReference type="SUPFAM" id="SSF51395">
    <property type="entry name" value="FMN-linked oxidoreductases"/>
    <property type="match status" value="1"/>
</dbReference>
<keyword evidence="7 9" id="KW-0665">Pyrimidine biosynthesis</keyword>
<accession>A0A9Y1BKZ0</accession>
<feature type="binding site" evidence="9">
    <location>
        <begin position="70"/>
        <end position="74"/>
    </location>
    <ligand>
        <name>substrate</name>
    </ligand>
</feature>
<dbReference type="EC" id="1.3.-.-" evidence="9"/>
<dbReference type="InterPro" id="IPR049622">
    <property type="entry name" value="Dihydroorotate_DH_I"/>
</dbReference>
<dbReference type="GO" id="GO:0004152">
    <property type="term" value="F:dihydroorotate dehydrogenase activity"/>
    <property type="evidence" value="ECO:0007669"/>
    <property type="project" value="UniProtKB-UniRule"/>
</dbReference>
<feature type="binding site" evidence="9">
    <location>
        <position position="20"/>
    </location>
    <ligand>
        <name>FMN</name>
        <dbReference type="ChEBI" id="CHEBI:58210"/>
    </ligand>
</feature>
<feature type="binding site" evidence="9">
    <location>
        <begin position="244"/>
        <end position="245"/>
    </location>
    <ligand>
        <name>FMN</name>
        <dbReference type="ChEBI" id="CHEBI:58210"/>
    </ligand>
</feature>
<reference evidence="11" key="1">
    <citation type="journal article" date="2022" name="Nat. Microbiol.">
        <title>Unique mobile elements and scalable gene flow at the prokaryote-eukaryote boundary revealed by circularized Asgard archaea genomes.</title>
        <authorList>
            <person name="Wu F."/>
            <person name="Speth D.R."/>
            <person name="Philosof A."/>
            <person name="Cremiere A."/>
            <person name="Narayanan A."/>
            <person name="Barco R.A."/>
            <person name="Connon S.A."/>
            <person name="Amend J.P."/>
            <person name="Antoshechkin I.A."/>
            <person name="Orphan V.J."/>
        </authorList>
    </citation>
    <scope>NUCLEOTIDE SEQUENCE</scope>
    <source>
        <strain evidence="11">PM71</strain>
    </source>
</reference>
<dbReference type="InterPro" id="IPR050074">
    <property type="entry name" value="DHO_dehydrogenase"/>
</dbReference>
<dbReference type="CDD" id="cd04740">
    <property type="entry name" value="DHOD_1B_like"/>
    <property type="match status" value="1"/>
</dbReference>
<name>A0A9Y1BKZ0_9ARCH</name>
<feature type="binding site" evidence="9">
    <location>
        <position position="164"/>
    </location>
    <ligand>
        <name>FMN</name>
        <dbReference type="ChEBI" id="CHEBI:58210"/>
    </ligand>
</feature>
<dbReference type="GO" id="GO:0005737">
    <property type="term" value="C:cytoplasm"/>
    <property type="evidence" value="ECO:0007669"/>
    <property type="project" value="UniProtKB-SubCell"/>
</dbReference>
<dbReference type="PANTHER" id="PTHR48109:SF1">
    <property type="entry name" value="DIHYDROOROTATE DEHYDROGENASE (FUMARATE)"/>
    <property type="match status" value="1"/>
</dbReference>
<proteinExistence type="inferred from homology"/>
<feature type="binding site" evidence="9">
    <location>
        <position position="126"/>
    </location>
    <ligand>
        <name>FMN</name>
        <dbReference type="ChEBI" id="CHEBI:58210"/>
    </ligand>
</feature>
<keyword evidence="6 9" id="KW-0288">FMN</keyword>
<feature type="binding site" evidence="9">
    <location>
        <position position="44"/>
    </location>
    <ligand>
        <name>substrate</name>
    </ligand>
</feature>
<dbReference type="NCBIfam" id="TIGR01037">
    <property type="entry name" value="pyrD_sub1_fam"/>
    <property type="match status" value="1"/>
</dbReference>
<feature type="binding site" evidence="9">
    <location>
        <begin position="266"/>
        <end position="267"/>
    </location>
    <ligand>
        <name>FMN</name>
        <dbReference type="ChEBI" id="CHEBI:58210"/>
    </ligand>
</feature>
<dbReference type="InterPro" id="IPR024920">
    <property type="entry name" value="Dihydroorotate_DH_1"/>
</dbReference>
<comment type="function">
    <text evidence="9">Catalyzes the conversion of dihydroorotate to orotate.</text>
</comment>
<feature type="binding site" evidence="9">
    <location>
        <begin position="44"/>
        <end position="45"/>
    </location>
    <ligand>
        <name>FMN</name>
        <dbReference type="ChEBI" id="CHEBI:58210"/>
    </ligand>
</feature>
<evidence type="ECO:0000256" key="8">
    <source>
        <dbReference type="ARBA" id="ARBA00023002"/>
    </source>
</evidence>
<evidence type="ECO:0000256" key="4">
    <source>
        <dbReference type="ARBA" id="ARBA00022490"/>
    </source>
</evidence>
<keyword evidence="5 9" id="KW-0285">Flavoprotein</keyword>
<comment type="caution">
    <text evidence="9">Lacks conserved residue(s) required for the propagation of feature annotation.</text>
</comment>
<dbReference type="InterPro" id="IPR012135">
    <property type="entry name" value="Dihydroorotate_DH_1_2"/>
</dbReference>
<feature type="binding site" evidence="9">
    <location>
        <begin position="191"/>
        <end position="192"/>
    </location>
    <ligand>
        <name>substrate</name>
    </ligand>
</feature>
<keyword evidence="8 9" id="KW-0560">Oxidoreductase</keyword>
<evidence type="ECO:0000256" key="3">
    <source>
        <dbReference type="ARBA" id="ARBA00008008"/>
    </source>
</evidence>
<feature type="domain" description="Dihydroorotate dehydrogenase catalytic" evidence="10">
    <location>
        <begin position="3"/>
        <end position="274"/>
    </location>
</feature>
<feature type="binding site" evidence="9">
    <location>
        <position position="190"/>
    </location>
    <ligand>
        <name>FMN</name>
        <dbReference type="ChEBI" id="CHEBI:58210"/>
    </ligand>
</feature>
<dbReference type="PANTHER" id="PTHR48109">
    <property type="entry name" value="DIHYDROOROTATE DEHYDROGENASE (QUINONE), MITOCHONDRIAL-RELATED"/>
    <property type="match status" value="1"/>
</dbReference>
<dbReference type="GO" id="GO:0044205">
    <property type="term" value="P:'de novo' UMP biosynthetic process"/>
    <property type="evidence" value="ECO:0007669"/>
    <property type="project" value="UniProtKB-UniRule"/>
</dbReference>
<evidence type="ECO:0000256" key="5">
    <source>
        <dbReference type="ARBA" id="ARBA00022630"/>
    </source>
</evidence>
<dbReference type="Proteomes" id="UP001201020">
    <property type="component" value="Chromosome"/>
</dbReference>
<protein>
    <recommendedName>
        <fullName evidence="9">Dihydroorotate dehydrogenase</fullName>
        <shortName evidence="9">DHOD</shortName>
        <shortName evidence="9">DHODase</shortName>
        <shortName evidence="9">DHOdehase</shortName>
        <ecNumber evidence="9">1.3.-.-</ecNumber>
    </recommendedName>
</protein>
<dbReference type="GO" id="GO:0006207">
    <property type="term" value="P:'de novo' pyrimidine nucleobase biosynthetic process"/>
    <property type="evidence" value="ECO:0007669"/>
    <property type="project" value="InterPro"/>
</dbReference>
<dbReference type="FunFam" id="3.20.20.70:FF:000027">
    <property type="entry name" value="Dihydropyrimidine dehydrogenase [NADP(+)]"/>
    <property type="match status" value="1"/>
</dbReference>
<dbReference type="InterPro" id="IPR005720">
    <property type="entry name" value="Dihydroorotate_DH_cat"/>
</dbReference>
<dbReference type="Gene3D" id="3.20.20.70">
    <property type="entry name" value="Aldolase class I"/>
    <property type="match status" value="1"/>
</dbReference>
<dbReference type="HAMAP" id="MF_00224">
    <property type="entry name" value="DHO_dh_type1"/>
    <property type="match status" value="1"/>
</dbReference>
<evidence type="ECO:0000259" key="10">
    <source>
        <dbReference type="Pfam" id="PF01180"/>
    </source>
</evidence>
<comment type="cofactor">
    <cofactor evidence="9">
        <name>FMN</name>
        <dbReference type="ChEBI" id="CHEBI:58210"/>
    </cofactor>
    <text evidence="9">Binds 1 FMN per subunit.</text>
</comment>
<evidence type="ECO:0000256" key="2">
    <source>
        <dbReference type="ARBA" id="ARBA00004725"/>
    </source>
</evidence>
<dbReference type="NCBIfam" id="NF005574">
    <property type="entry name" value="PRK07259.1"/>
    <property type="match status" value="1"/>
</dbReference>
<dbReference type="PROSITE" id="PS00912">
    <property type="entry name" value="DHODEHASE_2"/>
    <property type="match status" value="1"/>
</dbReference>
<dbReference type="AlphaFoldDB" id="A0A9Y1BKZ0"/>
<dbReference type="InterPro" id="IPR001295">
    <property type="entry name" value="Dihydroorotate_DH_CS"/>
</dbReference>
<feature type="binding site" evidence="9">
    <location>
        <position position="126"/>
    </location>
    <ligand>
        <name>substrate</name>
    </ligand>
</feature>
<comment type="catalytic activity">
    <reaction evidence="9">
        <text>(S)-dihydroorotate + A = orotate + AH2</text>
        <dbReference type="Rhea" id="RHEA:18073"/>
        <dbReference type="ChEBI" id="CHEBI:13193"/>
        <dbReference type="ChEBI" id="CHEBI:17499"/>
        <dbReference type="ChEBI" id="CHEBI:30839"/>
        <dbReference type="ChEBI" id="CHEBI:30864"/>
    </reaction>
</comment>